<dbReference type="InterPro" id="IPR029058">
    <property type="entry name" value="AB_hydrolase_fold"/>
</dbReference>
<dbReference type="SUPFAM" id="SSF53474">
    <property type="entry name" value="alpha/beta-Hydrolases"/>
    <property type="match status" value="1"/>
</dbReference>
<accession>A0A1H1PVN3</accession>
<feature type="domain" description="Serine aminopeptidase S33" evidence="1">
    <location>
        <begin position="75"/>
        <end position="272"/>
    </location>
</feature>
<dbReference type="EMBL" id="LT629745">
    <property type="protein sequence ID" value="SDS15262.1"/>
    <property type="molecule type" value="Genomic_DNA"/>
</dbReference>
<sequence length="312" mass="35384">MKQILIAITFLFISYYGFNQEVNYSEKEISISKYTDGTLTFPKSGEAESLIIFIQGSGPTDRDGNQSMMKNDGMKKMARELAANGIASFRYDKRVLKMEELKIKEEDLKFDDLIMDAVSVLNYFEEKDEFDNLIFAGHSQGSLVGILATKENADAYISLAGAGEPIDNIIVDQVNKMAPQLGENARNAFNEIREKGKTTNYNPMLESLFRASAQPYMYSWMQYDPAKEIADLDLPILIINGSADIQVEVEQAHMLKTANKDAQLVILENMNHIFREIKTEDRLVNTKAYNEPNRPLHPELIPVITDFIKELE</sequence>
<dbReference type="InterPro" id="IPR053145">
    <property type="entry name" value="AB_hydrolase_Est10"/>
</dbReference>
<proteinExistence type="predicted"/>
<dbReference type="PANTHER" id="PTHR43265:SF1">
    <property type="entry name" value="ESTERASE ESTD"/>
    <property type="match status" value="1"/>
</dbReference>
<dbReference type="Proteomes" id="UP000198858">
    <property type="component" value="Chromosome I"/>
</dbReference>
<dbReference type="InterPro" id="IPR022742">
    <property type="entry name" value="Hydrolase_4"/>
</dbReference>
<evidence type="ECO:0000313" key="2">
    <source>
        <dbReference type="EMBL" id="SDS15262.1"/>
    </source>
</evidence>
<name>A0A1H1PVN3_9FLAO</name>
<evidence type="ECO:0000313" key="3">
    <source>
        <dbReference type="Proteomes" id="UP000198858"/>
    </source>
</evidence>
<evidence type="ECO:0000259" key="1">
    <source>
        <dbReference type="Pfam" id="PF12146"/>
    </source>
</evidence>
<gene>
    <name evidence="2" type="ORF">SAMN04488552_2276</name>
</gene>
<dbReference type="PANTHER" id="PTHR43265">
    <property type="entry name" value="ESTERASE ESTD"/>
    <property type="match status" value="1"/>
</dbReference>
<dbReference type="GO" id="GO:0052689">
    <property type="term" value="F:carboxylic ester hydrolase activity"/>
    <property type="evidence" value="ECO:0007669"/>
    <property type="project" value="TreeGrafter"/>
</dbReference>
<dbReference type="AlphaFoldDB" id="A0A1H1PVN3"/>
<reference evidence="2 3" key="1">
    <citation type="submission" date="2016-10" db="EMBL/GenBank/DDBJ databases">
        <authorList>
            <person name="Varghese N."/>
            <person name="Submissions S."/>
        </authorList>
    </citation>
    <scope>NUCLEOTIDE SEQUENCE [LARGE SCALE GENOMIC DNA]</scope>
    <source>
        <strain evidence="2 3">Mar_2010_102</strain>
    </source>
</reference>
<dbReference type="Pfam" id="PF12146">
    <property type="entry name" value="Hydrolase_4"/>
    <property type="match status" value="1"/>
</dbReference>
<organism evidence="2 3">
    <name type="scientific">Christiangramia echinicola</name>
    <dbReference type="NCBI Taxonomy" id="279359"/>
    <lineage>
        <taxon>Bacteria</taxon>
        <taxon>Pseudomonadati</taxon>
        <taxon>Bacteroidota</taxon>
        <taxon>Flavobacteriia</taxon>
        <taxon>Flavobacteriales</taxon>
        <taxon>Flavobacteriaceae</taxon>
        <taxon>Christiangramia</taxon>
    </lineage>
</organism>
<dbReference type="Gene3D" id="3.40.50.1820">
    <property type="entry name" value="alpha/beta hydrolase"/>
    <property type="match status" value="1"/>
</dbReference>
<dbReference type="STRING" id="1250231.SAMN04488552_2276"/>
<protein>
    <recommendedName>
        <fullName evidence="1">Serine aminopeptidase S33 domain-containing protein</fullName>
    </recommendedName>
</protein>
<dbReference type="RefSeq" id="WP_089662692.1">
    <property type="nucleotide sequence ID" value="NZ_LT629745.1"/>
</dbReference>
<keyword evidence="3" id="KW-1185">Reference proteome</keyword>